<dbReference type="SUPFAM" id="SSF52540">
    <property type="entry name" value="P-loop containing nucleoside triphosphate hydrolases"/>
    <property type="match status" value="2"/>
</dbReference>
<proteinExistence type="predicted"/>
<evidence type="ECO:0000256" key="1">
    <source>
        <dbReference type="ARBA" id="ARBA00022741"/>
    </source>
</evidence>
<keyword evidence="1 5" id="KW-0547">Nucleotide-binding</keyword>
<feature type="compositionally biased region" description="Polar residues" evidence="6">
    <location>
        <begin position="2664"/>
        <end position="2673"/>
    </location>
</feature>
<feature type="compositionally biased region" description="Low complexity" evidence="6">
    <location>
        <begin position="2648"/>
        <end position="2658"/>
    </location>
</feature>
<comment type="caution">
    <text evidence="8">The sequence shown here is derived from an EMBL/GenBank/DDBJ whole genome shotgun (WGS) entry which is preliminary data.</text>
</comment>
<feature type="region of interest" description="Disordered" evidence="6">
    <location>
        <begin position="2570"/>
        <end position="2691"/>
    </location>
</feature>
<organism evidence="8 9">
    <name type="scientific">Malus domestica</name>
    <name type="common">Apple</name>
    <name type="synonym">Pyrus malus</name>
    <dbReference type="NCBI Taxonomy" id="3750"/>
    <lineage>
        <taxon>Eukaryota</taxon>
        <taxon>Viridiplantae</taxon>
        <taxon>Streptophyta</taxon>
        <taxon>Embryophyta</taxon>
        <taxon>Tracheophyta</taxon>
        <taxon>Spermatophyta</taxon>
        <taxon>Magnoliopsida</taxon>
        <taxon>eudicotyledons</taxon>
        <taxon>Gunneridae</taxon>
        <taxon>Pentapetalae</taxon>
        <taxon>rosids</taxon>
        <taxon>fabids</taxon>
        <taxon>Rosales</taxon>
        <taxon>Rosaceae</taxon>
        <taxon>Amygdaloideae</taxon>
        <taxon>Maleae</taxon>
        <taxon>Malus</taxon>
    </lineage>
</organism>
<sequence>MEASEKKTETDRFTDTVFSWSLEDILDENLHKNRVEEIPKSFRSVQHYFGSYLFPLLEETRAQVHSSMETIYRAPFAEVVAFEEAKPHGKNLYDVKVDYWRNRFSDRGKEPYKTLPGDLFILADAKPETVSDLQRVGRSWAFVSVTRVSENDNEDDSTSLSFKVKASKEFEDESSAWKSLVLVFLVNLIPNGRIWKSLNMFGNLKIIREVLRTDFVAQENYHLRSEMNDDIRDKWLAESLSAGLNESQTGAVVACLEMLHSDSKSGVQLIWGPPGTGKTRATATLLFTLLRMNCRTLICAPTNVAITEVASRVVKMVTEAESNAMFCPLGQILLFGNKERLKVGSDIEDIYMDNRVKRLGECLGPLTGWSSCFASMIGFLEDCVTHYHIFLENEWAKEKGQTSGSEPTEKEYRSDSEVSKGMCKSFLEFFRERFVSTASPLIYCISTFCTHIGKNYILERNFQNMTSLVGLLDSFKSLLFQGNVVSQRLEEIFSRSEVEDVPERFMDNLFLLYTKRRECLSVLHVLQDSLRGLSLPNVRNQESLMEFCFQRASLIFCTASSSYKLRRVAMDPLTLVVIDEAAQLKECESTIPLQLRGVKHAVLVGDECQLPATVQSNVSDEAGFARSLFERLSLMGHSKHLLNMQYRMHPSISFFPNSNFYYKLLWDAPNVQSRSYEKHYLPGSMFGPYSFINVIGGREEKDEDGRSRKNMVEVAIVLKILRNLYKKWVVSKEKLSIGVVSPYAAQVVEVQEKIGKKYDKLDGFTVKVKTVDGFQGGEEDIIIMSTVRSSRDQSLEFISKPQRINVSLTRARHCLWILGNERTLSNSESVWEALVFDAKIRQCFFNADEDKDLAKSILEVKKEFEQFDDLLNPDSLLFSNKIWKVLFSDIFLKSFKKLKSIRLKKSVLNLLLKLSGGWRPRKRNVQTISGNSSAMLRQYKVEGLYVVCSIDIVKEKKYIQVLKIWDILPLEDIPKLNNRLESIFHRYTDDFINRCNETCLDGNLEVPNSWPPTLDIPRFKDLSNTEAESDLVGDTADGRSYVENSQVNESLLLMKFYSLSSGVVNHLLSDREGRELDLPFEVTDQEMEIILYQRSTFILGRSGTGKTTVLTMKLFQKEQCFQLAEQGCLSSQNSNVGQSSSASQERTLHQLFVTVSPKLCFAIKQHVLHLKSFACGGSDSTEKSLIDMADFDEEESQLKDIKDSFQDISPKSYPLVITFHKFLMMLDGTLSNSYFDRFLEARTLTHRQLKGSRSVALQTFIRTKEVNYDRFSLSYWPHFNMRLTKKLDASRVFTEIISHIKGGIGAIEAGDGKLSREDYVHLSEGRGSILSKKKRGEIYDIFQAYEKMKMENGEFDLADFVIDLHHRLRHGKFVGDQMDFVYIDEVQDLTMSQIALFKHVCNNVEEGFVFSGDTAQTIARGIDFRFQDIRHLFYEKFVLEARGNEPHERKEKGQISEVKQLTQNFRTHAGVLKLSQSIIELLYRFFPQSIDILVPETSLLNGEAPVVLESGEDENAIIKFFGNSGNDSANIVGFGAEQVILVRDDDARKEVSKFVGKHALVLTIMECKGLEFQDVLLYNFFGSSPMKTKWRVIYDYMKDQDLLDSTLPQCFPMFSEAKHNILCSELKQLYVSVTRTRQRLWVCENAEEISKPMFDYWKKKCLVQVRQLDDSLAQAMQVASSPEEWKSRGIKLYQEHSYDMATMCFEKAGDTYWERRSKAAGLKAIADRMRASNPVEANTILKQAAEIFDAIGMADSAARCFSDLGEYERAARIYLGKCGDLERAGECFSLAGCYQDAADVYAKGNFFSECLTVCAKGKLFEMGLKYIEFWKEHPVEDTAVATRGEGIDKMEQEFLESCALHYCRWKDNRSMMKFVRAFHSINSMRNFLKKYASLDELLLLEEGLGNYLEAAEVAKLKGDILLEADFLEKAGKFREASLRILFYVLANSLWSYGSKGWPIEQFSQKEELLSKAKSCANNESESFYEFVCTEVDILSNEQTSLALMKNQMNASERHRSVGGEILSARKILDAHLSLSANKYVWEKELVDDPVKRSEDRISENQVSIHSLMYIWNFWKDKIAHMIECLGWLDTQDFNEFQQNGEFCFNYFGVWRLYQNFNPVYVLLISDADWVRGLDKRPHGKLASIDARQLASAATNYWSSELLSVGMKVLDKLEALYKFRMKNHDPLLSQSWCLNHICEVAVCLLQSKYLKLRYQDTETLRRFVTSSTESVVARIFPLDSRNSVTENTVSFRRSDASKNVLKQVIVEYTSSKNTLSLGKIGRLVMVILGSGKLNSELYEKLVKKLECNSPWMEFIRNLCRDIKPGNAGQVPREESVIWRLHEALVETYRTNWREVNDYISPGCFMYLVERLVTLASCFQGFVITTRSCFVEWLLYQDEDTNLSLMMADVRPSLDDIVGFVIDVVWGCVFNWEDMIEWINKSSRNWKNDYSPLLLRLVVLLCIVCVNFGKGLDILDDLLGRNDITQLLPWEFYDVLKSWGSRESPSIKLNVLVAAALQKIGNTMIIASFGFNCSRFLCSDAIFVDVKASQSQSRDDIYRKLFPKLPVPQASHAKSVEAGATQSSSRAISEEGKSCKILPSNSGVVEPLETSVGDSQNAGEEHSASNESNPKSSPVDAASGSQHGSSKETGNQGKNNGQNKEIGAASGSQRGSNETGNQGKKKGKNKKPKKKGG</sequence>
<evidence type="ECO:0000256" key="5">
    <source>
        <dbReference type="PROSITE-ProRule" id="PRU00560"/>
    </source>
</evidence>
<dbReference type="InterPro" id="IPR039904">
    <property type="entry name" value="TRANK1"/>
</dbReference>
<dbReference type="Proteomes" id="UP000290289">
    <property type="component" value="Chromosome 13"/>
</dbReference>
<dbReference type="InterPro" id="IPR011990">
    <property type="entry name" value="TPR-like_helical_dom_sf"/>
</dbReference>
<dbReference type="CDD" id="cd18808">
    <property type="entry name" value="SF1_C_Upf1"/>
    <property type="match status" value="1"/>
</dbReference>
<dbReference type="Pfam" id="PF00580">
    <property type="entry name" value="UvrD-helicase"/>
    <property type="match status" value="1"/>
</dbReference>
<dbReference type="SUPFAM" id="SSF48452">
    <property type="entry name" value="TPR-like"/>
    <property type="match status" value="1"/>
</dbReference>
<feature type="compositionally biased region" description="Polar residues" evidence="6">
    <location>
        <begin position="2637"/>
        <end position="2647"/>
    </location>
</feature>
<dbReference type="Pfam" id="PF13086">
    <property type="entry name" value="AAA_11"/>
    <property type="match status" value="1"/>
</dbReference>
<dbReference type="PANTHER" id="PTHR21529">
    <property type="entry name" value="MAMMARY TURMOR VIRUS RECEPTOR HOMOLOG 1, 2 MTVR1, 2"/>
    <property type="match status" value="1"/>
</dbReference>
<evidence type="ECO:0000313" key="8">
    <source>
        <dbReference type="EMBL" id="RXH79095.1"/>
    </source>
</evidence>
<dbReference type="GO" id="GO:0004386">
    <property type="term" value="F:helicase activity"/>
    <property type="evidence" value="ECO:0007669"/>
    <property type="project" value="UniProtKB-UniRule"/>
</dbReference>
<feature type="compositionally biased region" description="Basic residues" evidence="6">
    <location>
        <begin position="2677"/>
        <end position="2691"/>
    </location>
</feature>
<evidence type="ECO:0000259" key="7">
    <source>
        <dbReference type="PROSITE" id="PS51198"/>
    </source>
</evidence>
<dbReference type="Pfam" id="PF20073">
    <property type="entry name" value="DUF6469"/>
    <property type="match status" value="1"/>
</dbReference>
<dbReference type="GO" id="GO:0016787">
    <property type="term" value="F:hydrolase activity"/>
    <property type="evidence" value="ECO:0007669"/>
    <property type="project" value="UniProtKB-UniRule"/>
</dbReference>
<accession>A0A498IAU7</accession>
<evidence type="ECO:0000256" key="2">
    <source>
        <dbReference type="ARBA" id="ARBA00022801"/>
    </source>
</evidence>
<dbReference type="InterPro" id="IPR041677">
    <property type="entry name" value="DNA2/NAM7_AAA_11"/>
</dbReference>
<dbReference type="InterPro" id="IPR014016">
    <property type="entry name" value="UvrD-like_ATP-bd"/>
</dbReference>
<dbReference type="PANTHER" id="PTHR21529:SF4">
    <property type="entry name" value="TPR AND ANKYRIN REPEAT-CONTAINING PROTEIN 1"/>
    <property type="match status" value="1"/>
</dbReference>
<dbReference type="InterPro" id="IPR047187">
    <property type="entry name" value="SF1_C_Upf1"/>
</dbReference>
<reference evidence="8 9" key="1">
    <citation type="submission" date="2018-10" db="EMBL/GenBank/DDBJ databases">
        <title>A high-quality apple genome assembly.</title>
        <authorList>
            <person name="Hu J."/>
        </authorList>
    </citation>
    <scope>NUCLEOTIDE SEQUENCE [LARGE SCALE GENOMIC DNA]</scope>
    <source>
        <strain evidence="9">cv. HFTH1</strain>
        <tissue evidence="8">Young leaf</tissue>
    </source>
</reference>
<protein>
    <recommendedName>
        <fullName evidence="7">UvrD-like helicase ATP-binding domain-containing protein</fullName>
    </recommendedName>
</protein>
<evidence type="ECO:0000313" key="9">
    <source>
        <dbReference type="Proteomes" id="UP000290289"/>
    </source>
</evidence>
<dbReference type="GO" id="GO:0005694">
    <property type="term" value="C:chromosome"/>
    <property type="evidence" value="ECO:0007669"/>
    <property type="project" value="UniProtKB-ARBA"/>
</dbReference>
<dbReference type="PROSITE" id="PS51198">
    <property type="entry name" value="UVRD_HELICASE_ATP_BIND"/>
    <property type="match status" value="1"/>
</dbReference>
<evidence type="ECO:0000256" key="6">
    <source>
        <dbReference type="SAM" id="MobiDB-lite"/>
    </source>
</evidence>
<dbReference type="InterPro" id="IPR041679">
    <property type="entry name" value="DNA2/NAM7-like_C"/>
</dbReference>
<dbReference type="InterPro" id="IPR027417">
    <property type="entry name" value="P-loop_NTPase"/>
</dbReference>
<keyword evidence="2 5" id="KW-0378">Hydrolase</keyword>
<dbReference type="GO" id="GO:0005524">
    <property type="term" value="F:ATP binding"/>
    <property type="evidence" value="ECO:0007669"/>
    <property type="project" value="UniProtKB-UniRule"/>
</dbReference>
<evidence type="ECO:0000256" key="4">
    <source>
        <dbReference type="ARBA" id="ARBA00022840"/>
    </source>
</evidence>
<feature type="domain" description="UvrD-like helicase ATP-binding" evidence="7">
    <location>
        <begin position="1079"/>
        <end position="1468"/>
    </location>
</feature>
<dbReference type="EMBL" id="RDQH01000339">
    <property type="protein sequence ID" value="RXH79095.1"/>
    <property type="molecule type" value="Genomic_DNA"/>
</dbReference>
<dbReference type="FunFam" id="3.40.50.300:FF:000326">
    <property type="entry name" value="P-loop containing nucleoside triphosphate hydrolase"/>
    <property type="match status" value="1"/>
</dbReference>
<dbReference type="InterPro" id="IPR045529">
    <property type="entry name" value="DUF6469"/>
</dbReference>
<keyword evidence="3 5" id="KW-0347">Helicase</keyword>
<keyword evidence="9" id="KW-1185">Reference proteome</keyword>
<evidence type="ECO:0000256" key="3">
    <source>
        <dbReference type="ARBA" id="ARBA00022806"/>
    </source>
</evidence>
<dbReference type="Gene3D" id="3.40.50.300">
    <property type="entry name" value="P-loop containing nucleotide triphosphate hydrolases"/>
    <property type="match status" value="4"/>
</dbReference>
<gene>
    <name evidence="8" type="ORF">DVH24_040242</name>
</gene>
<name>A0A498IAU7_MALDO</name>
<feature type="binding site" evidence="5">
    <location>
        <begin position="1100"/>
        <end position="1107"/>
    </location>
    <ligand>
        <name>ATP</name>
        <dbReference type="ChEBI" id="CHEBI:30616"/>
    </ligand>
</feature>
<dbReference type="Pfam" id="PF13087">
    <property type="entry name" value="AAA_12"/>
    <property type="match status" value="1"/>
</dbReference>
<keyword evidence="4 5" id="KW-0067">ATP-binding</keyword>